<evidence type="ECO:0000313" key="3">
    <source>
        <dbReference type="Proteomes" id="UP000092460"/>
    </source>
</evidence>
<dbReference type="VEuPathDB" id="VectorBase:GPPI017375"/>
<name>A0A1B0B387_9MUSC</name>
<accession>A0A1B0B387</accession>
<keyword evidence="1" id="KW-1133">Transmembrane helix</keyword>
<dbReference type="EMBL" id="JXJN01007782">
    <property type="status" value="NOT_ANNOTATED_CDS"/>
    <property type="molecule type" value="Genomic_DNA"/>
</dbReference>
<protein>
    <submittedName>
        <fullName evidence="2">Uncharacterized protein</fullName>
    </submittedName>
</protein>
<keyword evidence="3" id="KW-1185">Reference proteome</keyword>
<keyword evidence="1" id="KW-0812">Transmembrane</keyword>
<dbReference type="EnsemblMetazoa" id="GPPI017375-RA">
    <property type="protein sequence ID" value="GPPI017375-PA"/>
    <property type="gene ID" value="GPPI017375"/>
</dbReference>
<reference evidence="2" key="2">
    <citation type="submission" date="2020-05" db="UniProtKB">
        <authorList>
            <consortium name="EnsemblMetazoa"/>
        </authorList>
    </citation>
    <scope>IDENTIFICATION</scope>
    <source>
        <strain evidence="2">IAEA</strain>
    </source>
</reference>
<evidence type="ECO:0000256" key="1">
    <source>
        <dbReference type="SAM" id="Phobius"/>
    </source>
</evidence>
<dbReference type="EMBL" id="JXJN01007781">
    <property type="status" value="NOT_ANNOTATED_CDS"/>
    <property type="molecule type" value="Genomic_DNA"/>
</dbReference>
<evidence type="ECO:0000313" key="2">
    <source>
        <dbReference type="EnsemblMetazoa" id="GPPI017375-PA"/>
    </source>
</evidence>
<proteinExistence type="predicted"/>
<reference evidence="3" key="1">
    <citation type="submission" date="2015-01" db="EMBL/GenBank/DDBJ databases">
        <authorList>
            <person name="Aksoy S."/>
            <person name="Warren W."/>
            <person name="Wilson R.K."/>
        </authorList>
    </citation>
    <scope>NUCLEOTIDE SEQUENCE [LARGE SCALE GENOMIC DNA]</scope>
    <source>
        <strain evidence="3">IAEA</strain>
    </source>
</reference>
<feature type="transmembrane region" description="Helical" evidence="1">
    <location>
        <begin position="133"/>
        <end position="157"/>
    </location>
</feature>
<sequence>MVYVVAKNQIKQRFKHNFGRRPRIFVLLMPEMYVGGTVDMQFTVYLHIQQTPAPSAQRSVVHLVDNPAVGFIIVVKVAGIDGGCDAMIVELKEVLVVVTVVVVVVSNVGKSLLADDISSIGMVIASCSDDKVAGGVTFSISISVTVGVVSCFCSNLCQNKRGIVSWVRLRFTDLQLESTSYKSSAIVIVASAHAGITDEEQQQSVVTTVVLKAPLLLLWLLLLLSFLLLTSVGCLFLTVC</sequence>
<keyword evidence="1" id="KW-0472">Membrane</keyword>
<feature type="transmembrane region" description="Helical" evidence="1">
    <location>
        <begin position="216"/>
        <end position="239"/>
    </location>
</feature>
<feature type="transmembrane region" description="Helical" evidence="1">
    <location>
        <begin position="94"/>
        <end position="113"/>
    </location>
</feature>
<dbReference type="Proteomes" id="UP000092460">
    <property type="component" value="Unassembled WGS sequence"/>
</dbReference>
<organism evidence="2 3">
    <name type="scientific">Glossina palpalis gambiensis</name>
    <dbReference type="NCBI Taxonomy" id="67801"/>
    <lineage>
        <taxon>Eukaryota</taxon>
        <taxon>Metazoa</taxon>
        <taxon>Ecdysozoa</taxon>
        <taxon>Arthropoda</taxon>
        <taxon>Hexapoda</taxon>
        <taxon>Insecta</taxon>
        <taxon>Pterygota</taxon>
        <taxon>Neoptera</taxon>
        <taxon>Endopterygota</taxon>
        <taxon>Diptera</taxon>
        <taxon>Brachycera</taxon>
        <taxon>Muscomorpha</taxon>
        <taxon>Hippoboscoidea</taxon>
        <taxon>Glossinidae</taxon>
        <taxon>Glossina</taxon>
    </lineage>
</organism>
<dbReference type="AlphaFoldDB" id="A0A1B0B387"/>